<dbReference type="AlphaFoldDB" id="A0A0A0J702"/>
<dbReference type="Gene3D" id="1.20.120.530">
    <property type="entry name" value="GntR ligand-binding domain-like"/>
    <property type="match status" value="1"/>
</dbReference>
<keyword evidence="6" id="KW-1185">Reference proteome</keyword>
<gene>
    <name evidence="5" type="ORF">N802_18970</name>
</gene>
<evidence type="ECO:0000256" key="2">
    <source>
        <dbReference type="ARBA" id="ARBA00023125"/>
    </source>
</evidence>
<dbReference type="InterPro" id="IPR008920">
    <property type="entry name" value="TF_FadR/GntR_C"/>
</dbReference>
<dbReference type="eggNOG" id="COG1802">
    <property type="taxonomic scope" value="Bacteria"/>
</dbReference>
<evidence type="ECO:0000256" key="3">
    <source>
        <dbReference type="ARBA" id="ARBA00023163"/>
    </source>
</evidence>
<feature type="domain" description="HTH gntR-type" evidence="4">
    <location>
        <begin position="7"/>
        <end position="74"/>
    </location>
</feature>
<dbReference type="PANTHER" id="PTHR43537">
    <property type="entry name" value="TRANSCRIPTIONAL REGULATOR, GNTR FAMILY"/>
    <property type="match status" value="1"/>
</dbReference>
<dbReference type="Pfam" id="PF00392">
    <property type="entry name" value="GntR"/>
    <property type="match status" value="1"/>
</dbReference>
<name>A0A0A0J702_9MICO</name>
<dbReference type="GO" id="GO:0003677">
    <property type="term" value="F:DNA binding"/>
    <property type="evidence" value="ECO:0007669"/>
    <property type="project" value="UniProtKB-KW"/>
</dbReference>
<evidence type="ECO:0000313" key="5">
    <source>
        <dbReference type="EMBL" id="KGN31852.1"/>
    </source>
</evidence>
<proteinExistence type="predicted"/>
<dbReference type="InterPro" id="IPR036390">
    <property type="entry name" value="WH_DNA-bd_sf"/>
</dbReference>
<dbReference type="Gene3D" id="1.10.10.10">
    <property type="entry name" value="Winged helix-like DNA-binding domain superfamily/Winged helix DNA-binding domain"/>
    <property type="match status" value="1"/>
</dbReference>
<organism evidence="5 6">
    <name type="scientific">Knoellia sinensis KCTC 19936</name>
    <dbReference type="NCBI Taxonomy" id="1385520"/>
    <lineage>
        <taxon>Bacteria</taxon>
        <taxon>Bacillati</taxon>
        <taxon>Actinomycetota</taxon>
        <taxon>Actinomycetes</taxon>
        <taxon>Micrococcales</taxon>
        <taxon>Intrasporangiaceae</taxon>
        <taxon>Knoellia</taxon>
    </lineage>
</organism>
<dbReference type="PROSITE" id="PS50949">
    <property type="entry name" value="HTH_GNTR"/>
    <property type="match status" value="1"/>
</dbReference>
<dbReference type="InterPro" id="IPR036388">
    <property type="entry name" value="WH-like_DNA-bd_sf"/>
</dbReference>
<dbReference type="SMART" id="SM00895">
    <property type="entry name" value="FCD"/>
    <property type="match status" value="1"/>
</dbReference>
<keyword evidence="3" id="KW-0804">Transcription</keyword>
<dbReference type="RefSeq" id="WP_035916675.1">
    <property type="nucleotide sequence ID" value="NZ_AVPJ01000009.1"/>
</dbReference>
<dbReference type="EMBL" id="AVPJ01000009">
    <property type="protein sequence ID" value="KGN31852.1"/>
    <property type="molecule type" value="Genomic_DNA"/>
</dbReference>
<dbReference type="SUPFAM" id="SSF48008">
    <property type="entry name" value="GntR ligand-binding domain-like"/>
    <property type="match status" value="1"/>
</dbReference>
<reference evidence="5 6" key="1">
    <citation type="submission" date="2013-08" db="EMBL/GenBank/DDBJ databases">
        <title>The genome sequence of Knoellia sinensis.</title>
        <authorList>
            <person name="Zhu W."/>
            <person name="Wang G."/>
        </authorList>
    </citation>
    <scope>NUCLEOTIDE SEQUENCE [LARGE SCALE GENOMIC DNA]</scope>
    <source>
        <strain evidence="5 6">KCTC 19936</strain>
    </source>
</reference>
<dbReference type="Pfam" id="PF07729">
    <property type="entry name" value="FCD"/>
    <property type="match status" value="1"/>
</dbReference>
<dbReference type="SUPFAM" id="SSF46785">
    <property type="entry name" value="Winged helix' DNA-binding domain"/>
    <property type="match status" value="1"/>
</dbReference>
<dbReference type="SMART" id="SM00345">
    <property type="entry name" value="HTH_GNTR"/>
    <property type="match status" value="1"/>
</dbReference>
<evidence type="ECO:0000313" key="6">
    <source>
        <dbReference type="Proteomes" id="UP000030002"/>
    </source>
</evidence>
<keyword evidence="2" id="KW-0238">DNA-binding</keyword>
<accession>A0A0A0J702</accession>
<protein>
    <submittedName>
        <fullName evidence="5">GntR family transcriptional regulator</fullName>
    </submittedName>
</protein>
<dbReference type="GO" id="GO:0003700">
    <property type="term" value="F:DNA-binding transcription factor activity"/>
    <property type="evidence" value="ECO:0007669"/>
    <property type="project" value="InterPro"/>
</dbReference>
<dbReference type="STRING" id="1385520.N802_18970"/>
<sequence length="221" mass="24376">MPDGPVFTKSEYAYSEIKRRILADELAAGTVVNQEVLSAELSMSTTPVREALKRLSTEGLVRLDSYRNAQVTDLTESEARSLFEVRMSLDPLAVELAAQRRSDADIARISRTLQTLEPLTASVGVEAFAAHRDFHRTLYTASANAPLVEILEGLWDKADRYRQLGLRESAGSMDVERVRREHEALASAVIAGETERAAQVMREHIAHSLGRRALTALESGA</sequence>
<dbReference type="Proteomes" id="UP000030002">
    <property type="component" value="Unassembled WGS sequence"/>
</dbReference>
<dbReference type="InterPro" id="IPR011711">
    <property type="entry name" value="GntR_C"/>
</dbReference>
<dbReference type="InterPro" id="IPR000524">
    <property type="entry name" value="Tscrpt_reg_HTH_GntR"/>
</dbReference>
<dbReference type="PANTHER" id="PTHR43537:SF5">
    <property type="entry name" value="UXU OPERON TRANSCRIPTIONAL REGULATOR"/>
    <property type="match status" value="1"/>
</dbReference>
<evidence type="ECO:0000256" key="1">
    <source>
        <dbReference type="ARBA" id="ARBA00023015"/>
    </source>
</evidence>
<dbReference type="OrthoDB" id="8680240at2"/>
<evidence type="ECO:0000259" key="4">
    <source>
        <dbReference type="PROSITE" id="PS50949"/>
    </source>
</evidence>
<comment type="caution">
    <text evidence="5">The sequence shown here is derived from an EMBL/GenBank/DDBJ whole genome shotgun (WGS) entry which is preliminary data.</text>
</comment>
<keyword evidence="1" id="KW-0805">Transcription regulation</keyword>